<reference evidence="4" key="1">
    <citation type="submission" date="2025-08" db="UniProtKB">
        <authorList>
            <consortium name="RefSeq"/>
        </authorList>
    </citation>
    <scope>IDENTIFICATION</scope>
    <source>
        <tissue evidence="4">Whole sample</tissue>
    </source>
</reference>
<dbReference type="OrthoDB" id="10066041at2759"/>
<dbReference type="SUPFAM" id="SSF51445">
    <property type="entry name" value="(Trans)glycosidases"/>
    <property type="match status" value="1"/>
</dbReference>
<dbReference type="Gene3D" id="3.20.20.80">
    <property type="entry name" value="Glycosidases"/>
    <property type="match status" value="1"/>
</dbReference>
<protein>
    <submittedName>
        <fullName evidence="4">Heparanase-like</fullName>
    </submittedName>
</protein>
<comment type="similarity">
    <text evidence="1">Belongs to the glycosyl hydrolase 79 family.</text>
</comment>
<dbReference type="PANTHER" id="PTHR46145">
    <property type="entry name" value="HEPARANASE"/>
    <property type="match status" value="1"/>
</dbReference>
<dbReference type="InterPro" id="IPR017853">
    <property type="entry name" value="GH"/>
</dbReference>
<evidence type="ECO:0000256" key="2">
    <source>
        <dbReference type="SAM" id="SignalP"/>
    </source>
</evidence>
<evidence type="ECO:0000256" key="1">
    <source>
        <dbReference type="ARBA" id="ARBA00009800"/>
    </source>
</evidence>
<dbReference type="GO" id="GO:0016020">
    <property type="term" value="C:membrane"/>
    <property type="evidence" value="ECO:0007669"/>
    <property type="project" value="InterPro"/>
</dbReference>
<gene>
    <name evidence="4" type="primary">LOC111122507</name>
</gene>
<keyword evidence="3" id="KW-1185">Reference proteome</keyword>
<dbReference type="Pfam" id="PF03662">
    <property type="entry name" value="Glyco_hydro_79n"/>
    <property type="match status" value="1"/>
</dbReference>
<dbReference type="GO" id="GO:0016798">
    <property type="term" value="F:hydrolase activity, acting on glycosyl bonds"/>
    <property type="evidence" value="ECO:0007669"/>
    <property type="project" value="InterPro"/>
</dbReference>
<dbReference type="RefSeq" id="XP_022319991.1">
    <property type="nucleotide sequence ID" value="XM_022464283.1"/>
</dbReference>
<feature type="signal peptide" evidence="2">
    <location>
        <begin position="1"/>
        <end position="30"/>
    </location>
</feature>
<dbReference type="Proteomes" id="UP000694844">
    <property type="component" value="Chromosome 3"/>
</dbReference>
<keyword evidence="2" id="KW-0732">Signal</keyword>
<feature type="chain" id="PRO_5034989765" evidence="2">
    <location>
        <begin position="31"/>
        <end position="451"/>
    </location>
</feature>
<organism evidence="3 4">
    <name type="scientific">Crassostrea virginica</name>
    <name type="common">Eastern oyster</name>
    <dbReference type="NCBI Taxonomy" id="6565"/>
    <lineage>
        <taxon>Eukaryota</taxon>
        <taxon>Metazoa</taxon>
        <taxon>Spiralia</taxon>
        <taxon>Lophotrochozoa</taxon>
        <taxon>Mollusca</taxon>
        <taxon>Bivalvia</taxon>
        <taxon>Autobranchia</taxon>
        <taxon>Pteriomorphia</taxon>
        <taxon>Ostreida</taxon>
        <taxon>Ostreoidea</taxon>
        <taxon>Ostreidae</taxon>
        <taxon>Crassostrea</taxon>
    </lineage>
</organism>
<dbReference type="AlphaFoldDB" id="A0A8B8CZQ4"/>
<proteinExistence type="inferred from homology"/>
<accession>A0A8B8CZQ4</accession>
<dbReference type="GO" id="GO:0031012">
    <property type="term" value="C:extracellular matrix"/>
    <property type="evidence" value="ECO:0007669"/>
    <property type="project" value="TreeGrafter"/>
</dbReference>
<dbReference type="KEGG" id="cvn:111122507"/>
<dbReference type="PANTHER" id="PTHR46145:SF4">
    <property type="entry name" value="HEPARANASE"/>
    <property type="match status" value="1"/>
</dbReference>
<evidence type="ECO:0000313" key="3">
    <source>
        <dbReference type="Proteomes" id="UP000694844"/>
    </source>
</evidence>
<sequence>MSHDKKMETRRILSFCFVLFTCLLSGSVLSQLVNVQIDISKPISKITKNFVGIAMNSSFVKENWKYFDLKSVRIQTLAEGLAPAYFRIGGTDADFVLFSGSGSKPTPGDNNERFDPVNFTMSEASWDTLHRFLHKVGWSLVFDLNSLYRTNGIWNSSNAEALIRYSILKNYTMAGWELGNEPGEYLRKFGVNLTVQQLVQDYEKLHSILSKAPPHVRGRILIGPSTIPLVQPRVVKFFNEFLQLGGSKVVSSPNFHHYYLDAAAASLQDFMDPDVLDGLQVEINQGNEATRKFAGGKQLWIGETSSAWGGGAKGLSDGFVAAFMWLDKLGLAARSGVGGVIRQTFYGANYGLVDHVTKEPNPTTDCPDYWLTYMYKKLVGEYVFQTVSSDPHRKVRFYAHCAGEGLPPGSLILYGMNLYSSNVTLKVKGQFNTTEMKVYLMTSSDGNLRSK</sequence>
<dbReference type="InterPro" id="IPR005199">
    <property type="entry name" value="Glyco_hydro_79"/>
</dbReference>
<name>A0A8B8CZQ4_CRAVI</name>
<dbReference type="GeneID" id="111122507"/>
<dbReference type="GO" id="GO:0005615">
    <property type="term" value="C:extracellular space"/>
    <property type="evidence" value="ECO:0007669"/>
    <property type="project" value="TreeGrafter"/>
</dbReference>
<evidence type="ECO:0000313" key="4">
    <source>
        <dbReference type="RefSeq" id="XP_022319991.1"/>
    </source>
</evidence>